<dbReference type="OrthoDB" id="9770965at2"/>
<dbReference type="GO" id="GO:0016787">
    <property type="term" value="F:hydrolase activity"/>
    <property type="evidence" value="ECO:0007669"/>
    <property type="project" value="UniProtKB-UniRule"/>
</dbReference>
<dbReference type="PROSITE" id="PS51635">
    <property type="entry name" value="PNPLA"/>
    <property type="match status" value="1"/>
</dbReference>
<dbReference type="PANTHER" id="PTHR46394">
    <property type="entry name" value="ANNEXIN"/>
    <property type="match status" value="1"/>
</dbReference>
<feature type="active site" description="Proton acceptor" evidence="2">
    <location>
        <position position="326"/>
    </location>
</feature>
<dbReference type="RefSeq" id="WP_120515949.1">
    <property type="nucleotide sequence ID" value="NZ_QXZY01000004.1"/>
</dbReference>
<dbReference type="InterPro" id="IPR052580">
    <property type="entry name" value="Lipid_Hydrolase"/>
</dbReference>
<feature type="short sequence motif" description="DGA/G" evidence="2">
    <location>
        <begin position="326"/>
        <end position="328"/>
    </location>
</feature>
<keyword evidence="1 2" id="KW-0443">Lipid metabolism</keyword>
<evidence type="ECO:0000313" key="4">
    <source>
        <dbReference type="EMBL" id="RPD38186.1"/>
    </source>
</evidence>
<evidence type="ECO:0000313" key="5">
    <source>
        <dbReference type="Proteomes" id="UP000279089"/>
    </source>
</evidence>
<feature type="domain" description="PNPLA" evidence="3">
    <location>
        <begin position="16"/>
        <end position="339"/>
    </location>
</feature>
<sequence length="433" mass="48798">MTSLDKPLSPEEVEYLSFEGGGGKGNAFLGAIRALEDHMILRVENGLPAGIKGISGASAGAITAMLLGTGHSSLDIANILKADFEDFFDGPDPSMVFKPGTRMNFVPNKPALSRFLIEKEHLVNTLLHMIPVVPDWILRWLLKSFIMDDGQSLRDKIESSEWHANFLRTEPVYKVRLLNQIMANLGDFRDSVFMDFGIFNGMKIHYFFNHVVDMKMRPDPKKKLIDWSSSFQYTHDARVKWWTMKEVVDKFGIDLKFTAVNFRTGNVQILSRDTTPNLPIATAVRMSMSLPLIFKPVLIDRVFADQIVPPQDRADAGKIWEGLWVDGGYFDNAPIRVFPGESALLFRLGPRAEDNTLTNFGHYMSTYLKLGLFGSGAGQVTKTSYQYNKHIIQLDVTGTDLLKFNMTPAEQAELMRKNQKIVTDYFKEAKAGK</sequence>
<dbReference type="EMBL" id="RMBX01000017">
    <property type="protein sequence ID" value="RPD38186.1"/>
    <property type="molecule type" value="Genomic_DNA"/>
</dbReference>
<dbReference type="Proteomes" id="UP000279089">
    <property type="component" value="Unassembled WGS sequence"/>
</dbReference>
<keyword evidence="2" id="KW-0378">Hydrolase</keyword>
<evidence type="ECO:0000259" key="3">
    <source>
        <dbReference type="PROSITE" id="PS51635"/>
    </source>
</evidence>
<dbReference type="PANTHER" id="PTHR46394:SF1">
    <property type="entry name" value="PNPLA DOMAIN-CONTAINING PROTEIN"/>
    <property type="match status" value="1"/>
</dbReference>
<feature type="active site" description="Nucleophile" evidence="2">
    <location>
        <position position="58"/>
    </location>
</feature>
<keyword evidence="2" id="KW-0442">Lipid degradation</keyword>
<organism evidence="4 5">
    <name type="scientific">Chitinophaga barathri</name>
    <dbReference type="NCBI Taxonomy" id="1647451"/>
    <lineage>
        <taxon>Bacteria</taxon>
        <taxon>Pseudomonadati</taxon>
        <taxon>Bacteroidota</taxon>
        <taxon>Chitinophagia</taxon>
        <taxon>Chitinophagales</taxon>
        <taxon>Chitinophagaceae</taxon>
        <taxon>Chitinophaga</taxon>
    </lineage>
</organism>
<comment type="caution">
    <text evidence="4">The sequence shown here is derived from an EMBL/GenBank/DDBJ whole genome shotgun (WGS) entry which is preliminary data.</text>
</comment>
<dbReference type="SUPFAM" id="SSF52151">
    <property type="entry name" value="FabD/lysophospholipase-like"/>
    <property type="match status" value="1"/>
</dbReference>
<accession>A0A3N4M9A1</accession>
<dbReference type="Pfam" id="PF01734">
    <property type="entry name" value="Patatin"/>
    <property type="match status" value="1"/>
</dbReference>
<protein>
    <recommendedName>
        <fullName evidence="3">PNPLA domain-containing protein</fullName>
    </recommendedName>
</protein>
<proteinExistence type="predicted"/>
<feature type="short sequence motif" description="GXGXXG" evidence="2">
    <location>
        <begin position="20"/>
        <end position="25"/>
    </location>
</feature>
<gene>
    <name evidence="4" type="ORF">EG028_26365</name>
</gene>
<name>A0A3N4M9A1_9BACT</name>
<feature type="short sequence motif" description="GXSXG" evidence="2">
    <location>
        <begin position="56"/>
        <end position="60"/>
    </location>
</feature>
<evidence type="ECO:0000256" key="1">
    <source>
        <dbReference type="ARBA" id="ARBA00023098"/>
    </source>
</evidence>
<evidence type="ECO:0000256" key="2">
    <source>
        <dbReference type="PROSITE-ProRule" id="PRU01161"/>
    </source>
</evidence>
<dbReference type="InterPro" id="IPR002641">
    <property type="entry name" value="PNPLA_dom"/>
</dbReference>
<dbReference type="GO" id="GO:0016042">
    <property type="term" value="P:lipid catabolic process"/>
    <property type="evidence" value="ECO:0007669"/>
    <property type="project" value="UniProtKB-UniRule"/>
</dbReference>
<keyword evidence="5" id="KW-1185">Reference proteome</keyword>
<dbReference type="InterPro" id="IPR016035">
    <property type="entry name" value="Acyl_Trfase/lysoPLipase"/>
</dbReference>
<reference evidence="5" key="1">
    <citation type="submission" date="2018-11" db="EMBL/GenBank/DDBJ databases">
        <title>Chitinophaga lutea sp.nov., isolate from arsenic contaminated soil.</title>
        <authorList>
            <person name="Zong Y."/>
        </authorList>
    </citation>
    <scope>NUCLEOTIDE SEQUENCE [LARGE SCALE GENOMIC DNA]</scope>
    <source>
        <strain evidence="5">YLT18</strain>
    </source>
</reference>
<dbReference type="Gene3D" id="3.40.1090.10">
    <property type="entry name" value="Cytosolic phospholipase A2 catalytic domain"/>
    <property type="match status" value="1"/>
</dbReference>
<dbReference type="AlphaFoldDB" id="A0A3N4M9A1"/>